<feature type="transmembrane region" description="Helical" evidence="1">
    <location>
        <begin position="87"/>
        <end position="111"/>
    </location>
</feature>
<dbReference type="Proteomes" id="UP000238949">
    <property type="component" value="Unassembled WGS sequence"/>
</dbReference>
<organism evidence="2 3">
    <name type="scientific">Alteromonas alba</name>
    <dbReference type="NCBI Taxonomy" id="2079529"/>
    <lineage>
        <taxon>Bacteria</taxon>
        <taxon>Pseudomonadati</taxon>
        <taxon>Pseudomonadota</taxon>
        <taxon>Gammaproteobacteria</taxon>
        <taxon>Alteromonadales</taxon>
        <taxon>Alteromonadaceae</taxon>
        <taxon>Alteromonas/Salinimonas group</taxon>
        <taxon>Alteromonas</taxon>
    </lineage>
</organism>
<dbReference type="EMBL" id="PVNP01000216">
    <property type="protein sequence ID" value="PRO71083.1"/>
    <property type="molecule type" value="Genomic_DNA"/>
</dbReference>
<proteinExistence type="predicted"/>
<sequence>MVESDKAPSTADPALNSLLKRMPPEVAQSFTDEQLSHLHSALGARSWKKHSLDIRSTFPVPFAKSRVYFVLLMGRNRRELTRREKQISAFTFALFVAAFIGVSTLFGLLVLYLIKSALGINLFKGFSLGIWGWFKDLWK</sequence>
<dbReference type="AlphaFoldDB" id="A0A2S9V3R5"/>
<keyword evidence="1" id="KW-0812">Transmembrane</keyword>
<keyword evidence="3" id="KW-1185">Reference proteome</keyword>
<reference evidence="3" key="1">
    <citation type="journal article" date="2020" name="Int. J. Syst. Evol. Microbiol.">
        <title>Alteromonas alba sp. nov., a marine bacterium isolated from the seawater of the West Pacific Ocean.</title>
        <authorList>
            <person name="Sun C."/>
            <person name="Wu Y.-H."/>
            <person name="Xamxidin M."/>
            <person name="Cheng H."/>
            <person name="Xu X.-W."/>
        </authorList>
    </citation>
    <scope>NUCLEOTIDE SEQUENCE [LARGE SCALE GENOMIC DNA]</scope>
    <source>
        <strain evidence="3">190</strain>
    </source>
</reference>
<protein>
    <submittedName>
        <fullName evidence="2">3-phosphoshikimate 1-carboxyvinyltransferase</fullName>
    </submittedName>
</protein>
<name>A0A2S9V3R5_9ALTE</name>
<keyword evidence="1" id="KW-0472">Membrane</keyword>
<comment type="caution">
    <text evidence="2">The sequence shown here is derived from an EMBL/GenBank/DDBJ whole genome shotgun (WGS) entry which is preliminary data.</text>
</comment>
<dbReference type="GO" id="GO:0016740">
    <property type="term" value="F:transferase activity"/>
    <property type="evidence" value="ECO:0007669"/>
    <property type="project" value="UniProtKB-KW"/>
</dbReference>
<keyword evidence="2" id="KW-0808">Transferase</keyword>
<dbReference type="RefSeq" id="WP_105936879.1">
    <property type="nucleotide sequence ID" value="NZ_PVNP01000216.1"/>
</dbReference>
<evidence type="ECO:0000313" key="3">
    <source>
        <dbReference type="Proteomes" id="UP000238949"/>
    </source>
</evidence>
<dbReference type="OrthoDB" id="6264467at2"/>
<evidence type="ECO:0000256" key="1">
    <source>
        <dbReference type="SAM" id="Phobius"/>
    </source>
</evidence>
<evidence type="ECO:0000313" key="2">
    <source>
        <dbReference type="EMBL" id="PRO71083.1"/>
    </source>
</evidence>
<keyword evidence="1" id="KW-1133">Transmembrane helix</keyword>
<accession>A0A2S9V3R5</accession>
<gene>
    <name evidence="2" type="ORF">C6Y40_23805</name>
</gene>